<proteinExistence type="predicted"/>
<keyword evidence="2" id="KW-1185">Reference proteome</keyword>
<dbReference type="Proteomes" id="UP000789405">
    <property type="component" value="Unassembled WGS sequence"/>
</dbReference>
<gene>
    <name evidence="1" type="ORF">DERYTH_LOCUS20613</name>
</gene>
<evidence type="ECO:0000313" key="2">
    <source>
        <dbReference type="Proteomes" id="UP000789405"/>
    </source>
</evidence>
<feature type="non-terminal residue" evidence="1">
    <location>
        <position position="1"/>
    </location>
</feature>
<evidence type="ECO:0000313" key="1">
    <source>
        <dbReference type="EMBL" id="CAG8786965.1"/>
    </source>
</evidence>
<sequence>NGELDSRKFRVSSLGRIQLTNGVITQGSLHIGIEKSLEKDILFIAWWR</sequence>
<accession>A0A9N9P2Y9</accession>
<comment type="caution">
    <text evidence="1">The sequence shown here is derived from an EMBL/GenBank/DDBJ whole genome shotgun (WGS) entry which is preliminary data.</text>
</comment>
<name>A0A9N9P2Y9_9GLOM</name>
<organism evidence="1 2">
    <name type="scientific">Dentiscutata erythropus</name>
    <dbReference type="NCBI Taxonomy" id="1348616"/>
    <lineage>
        <taxon>Eukaryota</taxon>
        <taxon>Fungi</taxon>
        <taxon>Fungi incertae sedis</taxon>
        <taxon>Mucoromycota</taxon>
        <taxon>Glomeromycotina</taxon>
        <taxon>Glomeromycetes</taxon>
        <taxon>Diversisporales</taxon>
        <taxon>Gigasporaceae</taxon>
        <taxon>Dentiscutata</taxon>
    </lineage>
</organism>
<dbReference type="EMBL" id="CAJVPY010024606">
    <property type="protein sequence ID" value="CAG8786965.1"/>
    <property type="molecule type" value="Genomic_DNA"/>
</dbReference>
<reference evidence="1" key="1">
    <citation type="submission" date="2021-06" db="EMBL/GenBank/DDBJ databases">
        <authorList>
            <person name="Kallberg Y."/>
            <person name="Tangrot J."/>
            <person name="Rosling A."/>
        </authorList>
    </citation>
    <scope>NUCLEOTIDE SEQUENCE</scope>
    <source>
        <strain evidence="1">MA453B</strain>
    </source>
</reference>
<protein>
    <submittedName>
        <fullName evidence="1">17238_t:CDS:1</fullName>
    </submittedName>
</protein>
<dbReference type="AlphaFoldDB" id="A0A9N9P2Y9"/>